<evidence type="ECO:0000313" key="2">
    <source>
        <dbReference type="Proteomes" id="UP000054559"/>
    </source>
</evidence>
<dbReference type="AlphaFoldDB" id="A0A0J8QSU1"/>
<name>A0A0J8QSU1_COCIT</name>
<organism evidence="1 2">
    <name type="scientific">Coccidioides immitis RMSCC 3703</name>
    <dbReference type="NCBI Taxonomy" id="454286"/>
    <lineage>
        <taxon>Eukaryota</taxon>
        <taxon>Fungi</taxon>
        <taxon>Dikarya</taxon>
        <taxon>Ascomycota</taxon>
        <taxon>Pezizomycotina</taxon>
        <taxon>Eurotiomycetes</taxon>
        <taxon>Eurotiomycetidae</taxon>
        <taxon>Onygenales</taxon>
        <taxon>Onygenaceae</taxon>
        <taxon>Coccidioides</taxon>
    </lineage>
</organism>
<reference evidence="2" key="1">
    <citation type="journal article" date="2010" name="Genome Res.">
        <title>Population genomic sequencing of Coccidioides fungi reveals recent hybridization and transposon control.</title>
        <authorList>
            <person name="Neafsey D.E."/>
            <person name="Barker B.M."/>
            <person name="Sharpton T.J."/>
            <person name="Stajich J.E."/>
            <person name="Park D.J."/>
            <person name="Whiston E."/>
            <person name="Hung C.-Y."/>
            <person name="McMahan C."/>
            <person name="White J."/>
            <person name="Sykes S."/>
            <person name="Heiman D."/>
            <person name="Young S."/>
            <person name="Zeng Q."/>
            <person name="Abouelleil A."/>
            <person name="Aftuck L."/>
            <person name="Bessette D."/>
            <person name="Brown A."/>
            <person name="FitzGerald M."/>
            <person name="Lui A."/>
            <person name="Macdonald J.P."/>
            <person name="Priest M."/>
            <person name="Orbach M.J."/>
            <person name="Galgiani J.N."/>
            <person name="Kirkland T.N."/>
            <person name="Cole G.T."/>
            <person name="Birren B.W."/>
            <person name="Henn M.R."/>
            <person name="Taylor J.W."/>
            <person name="Rounsley S.D."/>
        </authorList>
    </citation>
    <scope>NUCLEOTIDE SEQUENCE [LARGE SCALE GENOMIC DNA]</scope>
    <source>
        <strain evidence="2">RMSCC 3703</strain>
    </source>
</reference>
<dbReference type="Proteomes" id="UP000054559">
    <property type="component" value="Unassembled WGS sequence"/>
</dbReference>
<gene>
    <name evidence="1" type="ORF">CISG_05389</name>
</gene>
<evidence type="ECO:0000313" key="1">
    <source>
        <dbReference type="EMBL" id="KMU75904.1"/>
    </source>
</evidence>
<proteinExistence type="predicted"/>
<sequence length="112" mass="12935">MSYVLGLSLAHIIQPLPEFLSYELSQRVPTVYATEVLPGYFLRLRQLEWHHECAIRNCSATATIQATTRYHSEKSDEFQALKTIVDFAAWGRSRYTSLTRRCGRVATIDRVR</sequence>
<dbReference type="EMBL" id="DS268144">
    <property type="protein sequence ID" value="KMU75904.1"/>
    <property type="molecule type" value="Genomic_DNA"/>
</dbReference>
<accession>A0A0J8QSU1</accession>
<protein>
    <submittedName>
        <fullName evidence="1">Uncharacterized protein</fullName>
    </submittedName>
</protein>